<evidence type="ECO:0000313" key="2">
    <source>
        <dbReference type="Proteomes" id="UP001139981"/>
    </source>
</evidence>
<organism evidence="1 2">
    <name type="scientific">Coemansia aciculifera</name>
    <dbReference type="NCBI Taxonomy" id="417176"/>
    <lineage>
        <taxon>Eukaryota</taxon>
        <taxon>Fungi</taxon>
        <taxon>Fungi incertae sedis</taxon>
        <taxon>Zoopagomycota</taxon>
        <taxon>Kickxellomycotina</taxon>
        <taxon>Kickxellomycetes</taxon>
        <taxon>Kickxellales</taxon>
        <taxon>Kickxellaceae</taxon>
        <taxon>Coemansia</taxon>
    </lineage>
</organism>
<comment type="caution">
    <text evidence="1">The sequence shown here is derived from an EMBL/GenBank/DDBJ whole genome shotgun (WGS) entry which is preliminary data.</text>
</comment>
<name>A0ACC1M6Y9_9FUNG</name>
<proteinExistence type="predicted"/>
<accession>A0ACC1M6Y9</accession>
<gene>
    <name evidence="1" type="ORF">IWW38_001458</name>
</gene>
<sequence length="351" mass="38318">MSPSATRFLLREMRLLTVPSHAAGLRADRYILSQVSIPSPLLHKLMRKRVIAHIVAEPNGTTKRIQGSDRVYEGMRIHIPGDLVTAASDAAGDKQNGDSSKALLEKRRDFAKQRLPMLFENDAMAVLQKPAGLSCQGGTGVRYSVDEMLADLDATEATGYRLVHRLDRDTTGALVVARSRLAAAALTAAFRDRAVSKRYIALLQGIPEEKSGTINNPLINTGTMTCVLSPADDERRAQLAKPATTKYRIMRTGKFGQLDVAIVELDILTGRKHQIRAHCAQVLKCPVLGDHRYNNNKAAVAANASMYLHLFEITVPDVDAMGNVRGKVSVKAPFPAFWSPVFKALGVSTKP</sequence>
<evidence type="ECO:0000313" key="1">
    <source>
        <dbReference type="EMBL" id="KAJ2898214.1"/>
    </source>
</evidence>
<keyword evidence="2" id="KW-1185">Reference proteome</keyword>
<dbReference type="EMBL" id="JANBVB010000072">
    <property type="protein sequence ID" value="KAJ2898214.1"/>
    <property type="molecule type" value="Genomic_DNA"/>
</dbReference>
<protein>
    <submittedName>
        <fullName evidence="1">Uncharacterized protein</fullName>
    </submittedName>
</protein>
<dbReference type="Proteomes" id="UP001139981">
    <property type="component" value="Unassembled WGS sequence"/>
</dbReference>
<reference evidence="1" key="1">
    <citation type="submission" date="2022-07" db="EMBL/GenBank/DDBJ databases">
        <title>Phylogenomic reconstructions and comparative analyses of Kickxellomycotina fungi.</title>
        <authorList>
            <person name="Reynolds N.K."/>
            <person name="Stajich J.E."/>
            <person name="Barry K."/>
            <person name="Grigoriev I.V."/>
            <person name="Crous P."/>
            <person name="Smith M.E."/>
        </authorList>
    </citation>
    <scope>NUCLEOTIDE SEQUENCE</scope>
    <source>
        <strain evidence="1">CBS 190363</strain>
    </source>
</reference>